<dbReference type="AlphaFoldDB" id="A0A445DQ33"/>
<dbReference type="EMBL" id="SDMP01000003">
    <property type="protein sequence ID" value="RYR65287.1"/>
    <property type="molecule type" value="Genomic_DNA"/>
</dbReference>
<sequence>MGVDRVGYLNPKRLLSASKPPQLGYLLMKAKEYACEPGFNEGFLVALAHFGAMQIANMLLRTTGTHPQKKYVS</sequence>
<name>A0A445DQ33_ARAHY</name>
<evidence type="ECO:0000313" key="1">
    <source>
        <dbReference type="EMBL" id="RYR65287.1"/>
    </source>
</evidence>
<reference evidence="1 2" key="1">
    <citation type="submission" date="2019-01" db="EMBL/GenBank/DDBJ databases">
        <title>Sequencing of cultivated peanut Arachis hypogaea provides insights into genome evolution and oil improvement.</title>
        <authorList>
            <person name="Chen X."/>
        </authorList>
    </citation>
    <scope>NUCLEOTIDE SEQUENCE [LARGE SCALE GENOMIC DNA]</scope>
    <source>
        <strain evidence="2">cv. Fuhuasheng</strain>
        <tissue evidence="1">Leaves</tissue>
    </source>
</reference>
<organism evidence="1 2">
    <name type="scientific">Arachis hypogaea</name>
    <name type="common">Peanut</name>
    <dbReference type="NCBI Taxonomy" id="3818"/>
    <lineage>
        <taxon>Eukaryota</taxon>
        <taxon>Viridiplantae</taxon>
        <taxon>Streptophyta</taxon>
        <taxon>Embryophyta</taxon>
        <taxon>Tracheophyta</taxon>
        <taxon>Spermatophyta</taxon>
        <taxon>Magnoliopsida</taxon>
        <taxon>eudicotyledons</taxon>
        <taxon>Gunneridae</taxon>
        <taxon>Pentapetalae</taxon>
        <taxon>rosids</taxon>
        <taxon>fabids</taxon>
        <taxon>Fabales</taxon>
        <taxon>Fabaceae</taxon>
        <taxon>Papilionoideae</taxon>
        <taxon>50 kb inversion clade</taxon>
        <taxon>dalbergioids sensu lato</taxon>
        <taxon>Dalbergieae</taxon>
        <taxon>Pterocarpus clade</taxon>
        <taxon>Arachis</taxon>
    </lineage>
</organism>
<evidence type="ECO:0000313" key="2">
    <source>
        <dbReference type="Proteomes" id="UP000289738"/>
    </source>
</evidence>
<accession>A0A445DQ33</accession>
<comment type="caution">
    <text evidence="1">The sequence shown here is derived from an EMBL/GenBank/DDBJ whole genome shotgun (WGS) entry which is preliminary data.</text>
</comment>
<protein>
    <submittedName>
        <fullName evidence="1">Uncharacterized protein</fullName>
    </submittedName>
</protein>
<gene>
    <name evidence="1" type="ORF">Ahy_A03g011230</name>
</gene>
<keyword evidence="2" id="KW-1185">Reference proteome</keyword>
<proteinExistence type="predicted"/>
<dbReference type="Proteomes" id="UP000289738">
    <property type="component" value="Chromosome A03"/>
</dbReference>